<evidence type="ECO:0000313" key="15">
    <source>
        <dbReference type="Proteomes" id="UP000663829"/>
    </source>
</evidence>
<dbReference type="Gene3D" id="2.40.70.10">
    <property type="entry name" value="Acid Proteases"/>
    <property type="match status" value="2"/>
</dbReference>
<reference evidence="12" key="1">
    <citation type="submission" date="2021-02" db="EMBL/GenBank/DDBJ databases">
        <authorList>
            <person name="Nowell W R."/>
        </authorList>
    </citation>
    <scope>NUCLEOTIDE SEQUENCE</scope>
</reference>
<evidence type="ECO:0000256" key="4">
    <source>
        <dbReference type="ARBA" id="ARBA00022801"/>
    </source>
</evidence>
<dbReference type="FunFam" id="2.40.70.10:FF:000002">
    <property type="entry name" value="Vacuolar aspartic proteinase"/>
    <property type="match status" value="1"/>
</dbReference>
<evidence type="ECO:0000256" key="5">
    <source>
        <dbReference type="ARBA" id="ARBA00023157"/>
    </source>
</evidence>
<dbReference type="InterPro" id="IPR001969">
    <property type="entry name" value="Aspartic_peptidase_AS"/>
</dbReference>
<evidence type="ECO:0000256" key="1">
    <source>
        <dbReference type="ARBA" id="ARBA00007447"/>
    </source>
</evidence>
<evidence type="ECO:0000256" key="7">
    <source>
        <dbReference type="PIRSR" id="PIRSR601461-1"/>
    </source>
</evidence>
<dbReference type="GO" id="GO:0005764">
    <property type="term" value="C:lysosome"/>
    <property type="evidence" value="ECO:0007669"/>
    <property type="project" value="TreeGrafter"/>
</dbReference>
<name>A0A815EQ11_9BILA</name>
<dbReference type="GO" id="GO:0004190">
    <property type="term" value="F:aspartic-type endopeptidase activity"/>
    <property type="evidence" value="ECO:0007669"/>
    <property type="project" value="UniProtKB-KW"/>
</dbReference>
<keyword evidence="3 9" id="KW-0064">Aspartyl protease</keyword>
<feature type="disulfide bond" evidence="8">
    <location>
        <begin position="236"/>
        <end position="275"/>
    </location>
</feature>
<gene>
    <name evidence="12" type="ORF">GPM918_LOCUS29087</name>
    <name evidence="11" type="ORF">OVA965_LOCUS20286</name>
    <name evidence="14" type="ORF">SRO942_LOCUS29637</name>
    <name evidence="13" type="ORF">TMI583_LOCUS20618</name>
</gene>
<dbReference type="FunFam" id="2.40.70.10:FF:000008">
    <property type="entry name" value="Cathepsin D"/>
    <property type="match status" value="1"/>
</dbReference>
<feature type="active site" evidence="7">
    <location>
        <position position="18"/>
    </location>
</feature>
<dbReference type="PRINTS" id="PR00792">
    <property type="entry name" value="PEPSIN"/>
</dbReference>
<keyword evidence="5 8" id="KW-1015">Disulfide bond</keyword>
<dbReference type="EMBL" id="CAJOBA010018305">
    <property type="protein sequence ID" value="CAF3899117.1"/>
    <property type="molecule type" value="Genomic_DNA"/>
</dbReference>
<dbReference type="GO" id="GO:0006508">
    <property type="term" value="P:proteolysis"/>
    <property type="evidence" value="ECO:0007669"/>
    <property type="project" value="UniProtKB-KW"/>
</dbReference>
<feature type="domain" description="Peptidase A1" evidence="10">
    <location>
        <begin position="1"/>
        <end position="317"/>
    </location>
</feature>
<accession>A0A815EQ11</accession>
<evidence type="ECO:0000313" key="12">
    <source>
        <dbReference type="EMBL" id="CAF1312943.1"/>
    </source>
</evidence>
<evidence type="ECO:0000313" key="13">
    <source>
        <dbReference type="EMBL" id="CAF3899117.1"/>
    </source>
</evidence>
<evidence type="ECO:0000313" key="14">
    <source>
        <dbReference type="EMBL" id="CAF4151977.1"/>
    </source>
</evidence>
<dbReference type="Proteomes" id="UP000681722">
    <property type="component" value="Unassembled WGS sequence"/>
</dbReference>
<evidence type="ECO:0000256" key="6">
    <source>
        <dbReference type="ARBA" id="ARBA00023180"/>
    </source>
</evidence>
<dbReference type="Proteomes" id="UP000677228">
    <property type="component" value="Unassembled WGS sequence"/>
</dbReference>
<dbReference type="Pfam" id="PF00026">
    <property type="entry name" value="Asp"/>
    <property type="match status" value="1"/>
</dbReference>
<comment type="caution">
    <text evidence="12">The sequence shown here is derived from an EMBL/GenBank/DDBJ whole genome shotgun (WGS) entry which is preliminary data.</text>
</comment>
<keyword evidence="4 9" id="KW-0378">Hydrolase</keyword>
<comment type="similarity">
    <text evidence="1 9">Belongs to the peptidase A1 family.</text>
</comment>
<keyword evidence="2 9" id="KW-0645">Protease</keyword>
<dbReference type="InterPro" id="IPR001461">
    <property type="entry name" value="Aspartic_peptidase_A1"/>
</dbReference>
<dbReference type="PANTHER" id="PTHR47966:SF51">
    <property type="entry name" value="BETA-SITE APP-CLEAVING ENZYME, ISOFORM A-RELATED"/>
    <property type="match status" value="1"/>
</dbReference>
<feature type="active site" evidence="7">
    <location>
        <position position="201"/>
    </location>
</feature>
<dbReference type="EMBL" id="CAJNOQ010013023">
    <property type="protein sequence ID" value="CAF1312943.1"/>
    <property type="molecule type" value="Genomic_DNA"/>
</dbReference>
<dbReference type="PROSITE" id="PS51767">
    <property type="entry name" value="PEPTIDASE_A1"/>
    <property type="match status" value="1"/>
</dbReference>
<organism evidence="12 15">
    <name type="scientific">Didymodactylos carnosus</name>
    <dbReference type="NCBI Taxonomy" id="1234261"/>
    <lineage>
        <taxon>Eukaryota</taxon>
        <taxon>Metazoa</taxon>
        <taxon>Spiralia</taxon>
        <taxon>Gnathifera</taxon>
        <taxon>Rotifera</taxon>
        <taxon>Eurotatoria</taxon>
        <taxon>Bdelloidea</taxon>
        <taxon>Philodinida</taxon>
        <taxon>Philodinidae</taxon>
        <taxon>Didymodactylos</taxon>
    </lineage>
</organism>
<evidence type="ECO:0000259" key="10">
    <source>
        <dbReference type="PROSITE" id="PS51767"/>
    </source>
</evidence>
<evidence type="ECO:0000313" key="11">
    <source>
        <dbReference type="EMBL" id="CAF1123288.1"/>
    </source>
</evidence>
<dbReference type="AlphaFoldDB" id="A0A815EQ11"/>
<evidence type="ECO:0000256" key="9">
    <source>
        <dbReference type="RuleBase" id="RU000454"/>
    </source>
</evidence>
<sequence>MGLIYIGTPNQKFYVDFDTGSSDLWVPGPSCGKGCGGSNRYTSSKSTTYRPNGKPFSILYGDGSTAIGKFDNDTCTVGGKAVKGQLFAEVTSGSGLQDNLFDGLLGLAYPGETTGGETPLFFNMYKQGLIPQPTFAFYFHPYQEKLLAQPGKLTFGGADTTKYKAPVTYVPVVLKGYWEFSMNSVSALNTKVCSGCYAIADTGTTYITGPSSQVSKLNKLIGGKLDANVGLYSVNCSRKLSSFPSVTFTIGNTAFVLTPLHYLLWGKTVNNKWVCYTAFQDGDDPDDKGRLFWILGDYFLVRFYSIYDIAKNRVGFAKSVSYSVVDTPPSSLFKG</sequence>
<dbReference type="InterPro" id="IPR033121">
    <property type="entry name" value="PEPTIDASE_A1"/>
</dbReference>
<dbReference type="EMBL" id="CAJOBC010043429">
    <property type="protein sequence ID" value="CAF4151977.1"/>
    <property type="molecule type" value="Genomic_DNA"/>
</dbReference>
<keyword evidence="6" id="KW-0325">Glycoprotein</keyword>
<keyword evidence="15" id="KW-1185">Reference proteome</keyword>
<proteinExistence type="inferred from homology"/>
<dbReference type="PROSITE" id="PS00141">
    <property type="entry name" value="ASP_PROTEASE"/>
    <property type="match status" value="1"/>
</dbReference>
<feature type="disulfide bond" evidence="8">
    <location>
        <begin position="31"/>
        <end position="35"/>
    </location>
</feature>
<dbReference type="Proteomes" id="UP000663829">
    <property type="component" value="Unassembled WGS sequence"/>
</dbReference>
<dbReference type="Proteomes" id="UP000682733">
    <property type="component" value="Unassembled WGS sequence"/>
</dbReference>
<dbReference type="SUPFAM" id="SSF50630">
    <property type="entry name" value="Acid proteases"/>
    <property type="match status" value="1"/>
</dbReference>
<evidence type="ECO:0000256" key="3">
    <source>
        <dbReference type="ARBA" id="ARBA00022750"/>
    </source>
</evidence>
<dbReference type="PANTHER" id="PTHR47966">
    <property type="entry name" value="BETA-SITE APP-CLEAVING ENZYME, ISOFORM A-RELATED"/>
    <property type="match status" value="1"/>
</dbReference>
<protein>
    <recommendedName>
        <fullName evidence="10">Peptidase A1 domain-containing protein</fullName>
    </recommendedName>
</protein>
<dbReference type="EMBL" id="CAJNOK010010733">
    <property type="protein sequence ID" value="CAF1123288.1"/>
    <property type="molecule type" value="Genomic_DNA"/>
</dbReference>
<evidence type="ECO:0000256" key="8">
    <source>
        <dbReference type="PIRSR" id="PIRSR601461-2"/>
    </source>
</evidence>
<evidence type="ECO:0000256" key="2">
    <source>
        <dbReference type="ARBA" id="ARBA00022670"/>
    </source>
</evidence>
<dbReference type="InterPro" id="IPR021109">
    <property type="entry name" value="Peptidase_aspartic_dom_sf"/>
</dbReference>
<dbReference type="OrthoDB" id="771136at2759"/>